<dbReference type="GO" id="GO:0003677">
    <property type="term" value="F:DNA binding"/>
    <property type="evidence" value="ECO:0007669"/>
    <property type="project" value="UniProtKB-KW"/>
</dbReference>
<evidence type="ECO:0000256" key="1">
    <source>
        <dbReference type="ARBA" id="ARBA00022833"/>
    </source>
</evidence>
<accession>A0A0B7KEM9</accession>
<keyword evidence="4" id="KW-0804">Transcription</keyword>
<evidence type="ECO:0000256" key="5">
    <source>
        <dbReference type="SAM" id="MobiDB-lite"/>
    </source>
</evidence>
<feature type="region of interest" description="Disordered" evidence="5">
    <location>
        <begin position="59"/>
        <end position="84"/>
    </location>
</feature>
<feature type="compositionally biased region" description="Polar residues" evidence="5">
    <location>
        <begin position="59"/>
        <end position="72"/>
    </location>
</feature>
<organism evidence="6">
    <name type="scientific">Bionectria ochroleuca</name>
    <name type="common">Gliocladium roseum</name>
    <dbReference type="NCBI Taxonomy" id="29856"/>
    <lineage>
        <taxon>Eukaryota</taxon>
        <taxon>Fungi</taxon>
        <taxon>Dikarya</taxon>
        <taxon>Ascomycota</taxon>
        <taxon>Pezizomycotina</taxon>
        <taxon>Sordariomycetes</taxon>
        <taxon>Hypocreomycetidae</taxon>
        <taxon>Hypocreales</taxon>
        <taxon>Bionectriaceae</taxon>
        <taxon>Clonostachys</taxon>
    </lineage>
</organism>
<dbReference type="PANTHER" id="PTHR47171">
    <property type="entry name" value="FARA-RELATED"/>
    <property type="match status" value="1"/>
</dbReference>
<dbReference type="AlphaFoldDB" id="A0A0B7KEM9"/>
<reference evidence="6" key="1">
    <citation type="submission" date="2015-01" db="EMBL/GenBank/DDBJ databases">
        <authorList>
            <person name="Durling Mikael"/>
        </authorList>
    </citation>
    <scope>NUCLEOTIDE SEQUENCE</scope>
</reference>
<dbReference type="PANTHER" id="PTHR47171:SF6">
    <property type="entry name" value="SPECIFIC TRANSCRIPTION FACTOR, PUTATIVE (AFU_ORTHOLOGUE AFUA_2G06130)-RELATED"/>
    <property type="match status" value="1"/>
</dbReference>
<keyword evidence="3" id="KW-0238">DNA-binding</keyword>
<evidence type="ECO:0000256" key="3">
    <source>
        <dbReference type="ARBA" id="ARBA00023125"/>
    </source>
</evidence>
<keyword evidence="2" id="KW-0805">Transcription regulation</keyword>
<dbReference type="EMBL" id="CDPU01000060">
    <property type="protein sequence ID" value="CEO56033.1"/>
    <property type="molecule type" value="Genomic_DNA"/>
</dbReference>
<keyword evidence="1" id="KW-0862">Zinc</keyword>
<dbReference type="CDD" id="cd12148">
    <property type="entry name" value="fungal_TF_MHR"/>
    <property type="match status" value="1"/>
</dbReference>
<evidence type="ECO:0000313" key="6">
    <source>
        <dbReference type="EMBL" id="CEO56033.1"/>
    </source>
</evidence>
<name>A0A0B7KEM9_BIOOC</name>
<evidence type="ECO:0000256" key="4">
    <source>
        <dbReference type="ARBA" id="ARBA00023163"/>
    </source>
</evidence>
<evidence type="ECO:0008006" key="7">
    <source>
        <dbReference type="Google" id="ProtNLM"/>
    </source>
</evidence>
<proteinExistence type="predicted"/>
<sequence>MRAGAKQIVWQSAATPPRKRTLQACESCRAKKKRCFHTEGVEGPNRPERLSRVVTLGLESNSEINTRESSLSPGHERPYNPESVLSYLTKDPPRSSGGDPIRQDSTFIEPAATVSKQMISPEEKLKRQTIWYRRYKSRLGTPTLSEHQRAYLEEVGALLVLPKTTTDALLPLYISLLDDLIPVVDGSRVFRDLSNGEASTYLVRAMCLVICKTKQATPFLRLTDDGPLLEHRKFASKLLIGLDAALKADLEPDRVIKTQILALMHFHNDGFAGGNRSSSYLSQAICEAWSMSLHFNIAGNTDQEQCNFLWWSLRNLDRLNKPIMAAGPFIIDDTDISIDRITAKANSYRSQIMEVSTMLGDLMTTATKVYKASSKSTVDDSGVFPSLDDITSNTNFSQFHQSHRVYLELWYHITAMLSCRYSGPGAAQYDRRLASADRILRIFTQGGHENFPPLPLVPYALSMSTTVIYRALRDGQRDLAAAYEDLRSCCDALDALGQRWTSAKGVAKIAKRLCTISARASQNSQLRETTQGLPNDRYADSQVASRNSLNPITRTSVEENALVNQESILTSSLTGGEILPDEQLSSRDQLWQGQSLGPWPGAMDDPSCVPLDRAFYDLFDYSIPDVFRGPATCEFLQLVHNEDDGLNCGIQSTSPLASFSGCNDLTTNMPI</sequence>
<evidence type="ECO:0000256" key="2">
    <source>
        <dbReference type="ARBA" id="ARBA00023015"/>
    </source>
</evidence>
<dbReference type="InterPro" id="IPR052073">
    <property type="entry name" value="Amide_Lactam_Regulators"/>
</dbReference>
<gene>
    <name evidence="6" type="ORF">BN869_000012091_1</name>
</gene>
<protein>
    <recommendedName>
        <fullName evidence="7">Transcription factor domain-containing protein</fullName>
    </recommendedName>
</protein>